<evidence type="ECO:0000313" key="6">
    <source>
        <dbReference type="Proteomes" id="UP001642464"/>
    </source>
</evidence>
<name>A0ABP0LAY9_9DINO</name>
<organism evidence="5 6">
    <name type="scientific">Durusdinium trenchii</name>
    <dbReference type="NCBI Taxonomy" id="1381693"/>
    <lineage>
        <taxon>Eukaryota</taxon>
        <taxon>Sar</taxon>
        <taxon>Alveolata</taxon>
        <taxon>Dinophyceae</taxon>
        <taxon>Suessiales</taxon>
        <taxon>Symbiodiniaceae</taxon>
        <taxon>Durusdinium</taxon>
    </lineage>
</organism>
<evidence type="ECO:0000256" key="2">
    <source>
        <dbReference type="ARBA" id="ARBA00022837"/>
    </source>
</evidence>
<evidence type="ECO:0000259" key="4">
    <source>
        <dbReference type="PROSITE" id="PS50222"/>
    </source>
</evidence>
<accession>A0ABP0LAY9</accession>
<dbReference type="PROSITE" id="PS50222">
    <property type="entry name" value="EF_HAND_2"/>
    <property type="match status" value="2"/>
</dbReference>
<dbReference type="SMART" id="SM00054">
    <property type="entry name" value="EFh"/>
    <property type="match status" value="2"/>
</dbReference>
<dbReference type="CDD" id="cd00051">
    <property type="entry name" value="EFh"/>
    <property type="match status" value="1"/>
</dbReference>
<dbReference type="InterPro" id="IPR011992">
    <property type="entry name" value="EF-hand-dom_pair"/>
</dbReference>
<comment type="caution">
    <text evidence="5">The sequence shown here is derived from an EMBL/GenBank/DDBJ whole genome shotgun (WGS) entry which is preliminary data.</text>
</comment>
<feature type="compositionally biased region" description="Low complexity" evidence="3">
    <location>
        <begin position="339"/>
        <end position="353"/>
    </location>
</feature>
<dbReference type="EMBL" id="CAXAMM010015091">
    <property type="protein sequence ID" value="CAK9035480.1"/>
    <property type="molecule type" value="Genomic_DNA"/>
</dbReference>
<keyword evidence="1" id="KW-0677">Repeat</keyword>
<feature type="region of interest" description="Disordered" evidence="3">
    <location>
        <begin position="318"/>
        <end position="361"/>
    </location>
</feature>
<evidence type="ECO:0000313" key="5">
    <source>
        <dbReference type="EMBL" id="CAK9035480.1"/>
    </source>
</evidence>
<dbReference type="PROSITE" id="PS00018">
    <property type="entry name" value="EF_HAND_1"/>
    <property type="match status" value="2"/>
</dbReference>
<dbReference type="InterPro" id="IPR002048">
    <property type="entry name" value="EF_hand_dom"/>
</dbReference>
<keyword evidence="2" id="KW-0106">Calcium</keyword>
<dbReference type="PANTHER" id="PTHR46311:SF5">
    <property type="entry name" value="EF-HAND DOMAIN-CONTAINING PROTEIN"/>
    <property type="match status" value="1"/>
</dbReference>
<reference evidence="5 6" key="1">
    <citation type="submission" date="2024-02" db="EMBL/GenBank/DDBJ databases">
        <authorList>
            <person name="Chen Y."/>
            <person name="Shah S."/>
            <person name="Dougan E. K."/>
            <person name="Thang M."/>
            <person name="Chan C."/>
        </authorList>
    </citation>
    <scope>NUCLEOTIDE SEQUENCE [LARGE SCALE GENOMIC DNA]</scope>
</reference>
<dbReference type="Gene3D" id="1.10.238.10">
    <property type="entry name" value="EF-hand"/>
    <property type="match status" value="1"/>
</dbReference>
<feature type="compositionally biased region" description="Polar residues" evidence="3">
    <location>
        <begin position="325"/>
        <end position="338"/>
    </location>
</feature>
<keyword evidence="6" id="KW-1185">Reference proteome</keyword>
<dbReference type="InterPro" id="IPR018247">
    <property type="entry name" value="EF_Hand_1_Ca_BS"/>
</dbReference>
<proteinExistence type="predicted"/>
<dbReference type="Proteomes" id="UP001642464">
    <property type="component" value="Unassembled WGS sequence"/>
</dbReference>
<feature type="domain" description="EF-hand" evidence="4">
    <location>
        <begin position="173"/>
        <end position="208"/>
    </location>
</feature>
<gene>
    <name evidence="5" type="ORF">SCF082_LOCUS21310</name>
</gene>
<dbReference type="PANTHER" id="PTHR46311">
    <property type="entry name" value="CALCIUM-BINDING PROTEIN 8-RELATED"/>
    <property type="match status" value="1"/>
</dbReference>
<evidence type="ECO:0000256" key="3">
    <source>
        <dbReference type="SAM" id="MobiDB-lite"/>
    </source>
</evidence>
<dbReference type="InterPro" id="IPR051111">
    <property type="entry name" value="Ca-binding_regulatory"/>
</dbReference>
<feature type="domain" description="EF-hand" evidence="4">
    <location>
        <begin position="144"/>
        <end position="172"/>
    </location>
</feature>
<feature type="compositionally biased region" description="Basic residues" evidence="3">
    <location>
        <begin position="21"/>
        <end position="31"/>
    </location>
</feature>
<dbReference type="SUPFAM" id="SSF47473">
    <property type="entry name" value="EF-hand"/>
    <property type="match status" value="1"/>
</dbReference>
<dbReference type="Pfam" id="PF13499">
    <property type="entry name" value="EF-hand_7"/>
    <property type="match status" value="1"/>
</dbReference>
<feature type="region of interest" description="Disordered" evidence="3">
    <location>
        <begin position="1"/>
        <end position="34"/>
    </location>
</feature>
<evidence type="ECO:0000256" key="1">
    <source>
        <dbReference type="ARBA" id="ARBA00022737"/>
    </source>
</evidence>
<protein>
    <submittedName>
        <fullName evidence="5">Calmodulin-like protein 6</fullName>
    </submittedName>
</protein>
<sequence>MGEGEQPASAPQDPSDIPTPKARRPRKKAQPKRNVCLDCGGPIQTLLLPGGGFADGCEICWKENNYKGEPPCNVQKSRYAEKAQKQLDKAQKRKDQKTPAEIQAERLLAARQEKLDEIRSKSPLKQALLSLIMHIEEQGLSEIELFHEIDQNGDGILTRGEMATALRRLGCPLSPAELDGVLRCFDADGSGSIDFSEFYQILKEENDSQEQKPAEEHDPRLCGFAIGDRVRLKCRLLSELSGASLLKDDLDVTTGKVMGPGKKQGIITIALEKNGDEMTVKASLLHKLTATKGHHHGCLCEACFLECYGTDYFGYAPDDQENPYMPQSPTSPASPRSMTSPRTESESSPRSAANSPKRKIR</sequence>